<dbReference type="AlphaFoldDB" id="A0A7X0Y6I0"/>
<accession>A0A7X0Y6I0</accession>
<sequence>MKNSENYVILGGKKYFRTVAPILTKARWQAIEYLVKQSILEDKELEFTLCIGSYEEIVCGKAYLFNESLQSFLVNYRVIMGKDIVAVNYVEKADCELLEMEVQNDAFIR</sequence>
<dbReference type="Proteomes" id="UP000535908">
    <property type="component" value="Unassembled WGS sequence"/>
</dbReference>
<name>A0A7X0Y6I0_9LIST</name>
<comment type="caution">
    <text evidence="1">The sequence shown here is derived from an EMBL/GenBank/DDBJ whole genome shotgun (WGS) entry which is preliminary data.</text>
</comment>
<gene>
    <name evidence="1" type="ORF">HCA69_16045</name>
</gene>
<dbReference type="EMBL" id="JAARWN010000027">
    <property type="protein sequence ID" value="MBC1937875.1"/>
    <property type="molecule type" value="Genomic_DNA"/>
</dbReference>
<evidence type="ECO:0000313" key="2">
    <source>
        <dbReference type="Proteomes" id="UP000535908"/>
    </source>
</evidence>
<reference evidence="1 2" key="1">
    <citation type="submission" date="2020-03" db="EMBL/GenBank/DDBJ databases">
        <title>Soil Listeria distribution.</title>
        <authorList>
            <person name="Liao J."/>
            <person name="Wiedmann M."/>
        </authorList>
    </citation>
    <scope>NUCLEOTIDE SEQUENCE [LARGE SCALE GENOMIC DNA]</scope>
    <source>
        <strain evidence="1 2">FSL L7-0741</strain>
    </source>
</reference>
<organism evidence="1 2">
    <name type="scientific">Listeria grandensis</name>
    <dbReference type="NCBI Taxonomy" id="1494963"/>
    <lineage>
        <taxon>Bacteria</taxon>
        <taxon>Bacillati</taxon>
        <taxon>Bacillota</taxon>
        <taxon>Bacilli</taxon>
        <taxon>Bacillales</taxon>
        <taxon>Listeriaceae</taxon>
        <taxon>Listeria</taxon>
    </lineage>
</organism>
<protein>
    <submittedName>
        <fullName evidence="1">Uncharacterized protein</fullName>
    </submittedName>
</protein>
<dbReference type="RefSeq" id="WP_185527999.1">
    <property type="nucleotide sequence ID" value="NZ_JAARWN010000027.1"/>
</dbReference>
<proteinExistence type="predicted"/>
<evidence type="ECO:0000313" key="1">
    <source>
        <dbReference type="EMBL" id="MBC1937875.1"/>
    </source>
</evidence>